<sequence>MTRRVYHYCSPRKLSGGGRHTYAIAVTSCDSYPTFFPLRHGREKMSRQEGYLAFMANFGKVPDSYPHQGSIKLLLIKTLEGIFLDKVRARQCDRGFWLFGQVSITEDEQANLRVLRDKPNTNRGAPIGFGVVDFNL</sequence>
<proteinExistence type="predicted"/>
<protein>
    <submittedName>
        <fullName evidence="1">Uncharacterized protein</fullName>
    </submittedName>
</protein>
<evidence type="ECO:0000313" key="1">
    <source>
        <dbReference type="EMBL" id="CAP79748.1"/>
    </source>
</evidence>
<dbReference type="AlphaFoldDB" id="B6GYI3"/>
<accession>B6GYI3</accession>
<gene>
    <name evidence="1" type="ORF">Pc12g01210</name>
    <name evidence="1" type="ORF">PCH_Pc12g01210</name>
</gene>
<dbReference type="HOGENOM" id="CLU_1876118_0_0_1"/>
<reference evidence="1 2" key="1">
    <citation type="journal article" date="2008" name="Nat. Biotechnol.">
        <title>Genome sequencing and analysis of the filamentous fungus Penicillium chrysogenum.</title>
        <authorList>
            <person name="van den Berg M.A."/>
            <person name="Albang R."/>
            <person name="Albermann K."/>
            <person name="Badger J.H."/>
            <person name="Daran J.-M."/>
            <person name="Driessen A.J.M."/>
            <person name="Garcia-Estrada C."/>
            <person name="Fedorova N.D."/>
            <person name="Harris D.M."/>
            <person name="Heijne W.H.M."/>
            <person name="Joardar V.S."/>
            <person name="Kiel J.A.K.W."/>
            <person name="Kovalchuk A."/>
            <person name="Martin J.F."/>
            <person name="Nierman W.C."/>
            <person name="Nijland J.G."/>
            <person name="Pronk J.T."/>
            <person name="Roubos J.A."/>
            <person name="van der Klei I.J."/>
            <person name="van Peij N.N.M.E."/>
            <person name="Veenhuis M."/>
            <person name="von Doehren H."/>
            <person name="Wagner C."/>
            <person name="Wortman J.R."/>
            <person name="Bovenberg R.A.L."/>
        </authorList>
    </citation>
    <scope>NUCLEOTIDE SEQUENCE [LARGE SCALE GENOMIC DNA]</scope>
    <source>
        <strain evidence="2">ATCC 28089 / DSM 1075 / NRRL 1951 / Wisconsin 54-1255</strain>
    </source>
</reference>
<dbReference type="VEuPathDB" id="FungiDB:PCH_Pc12g01210"/>
<organism evidence="1 2">
    <name type="scientific">Penicillium rubens (strain ATCC 28089 / DSM 1075 / NRRL 1951 / Wisconsin 54-1255)</name>
    <name type="common">Penicillium chrysogenum</name>
    <dbReference type="NCBI Taxonomy" id="500485"/>
    <lineage>
        <taxon>Eukaryota</taxon>
        <taxon>Fungi</taxon>
        <taxon>Dikarya</taxon>
        <taxon>Ascomycota</taxon>
        <taxon>Pezizomycotina</taxon>
        <taxon>Eurotiomycetes</taxon>
        <taxon>Eurotiomycetidae</taxon>
        <taxon>Eurotiales</taxon>
        <taxon>Aspergillaceae</taxon>
        <taxon>Penicillium</taxon>
        <taxon>Penicillium chrysogenum species complex</taxon>
    </lineage>
</organism>
<dbReference type="EMBL" id="AM920427">
    <property type="protein sequence ID" value="CAP79748.1"/>
    <property type="molecule type" value="Genomic_DNA"/>
</dbReference>
<evidence type="ECO:0000313" key="2">
    <source>
        <dbReference type="Proteomes" id="UP000000724"/>
    </source>
</evidence>
<keyword evidence="2" id="KW-1185">Reference proteome</keyword>
<name>B6GYI3_PENRW</name>
<dbReference type="Proteomes" id="UP000000724">
    <property type="component" value="Contig Pc00c12"/>
</dbReference>